<evidence type="ECO:0000259" key="1">
    <source>
        <dbReference type="Pfam" id="PF01370"/>
    </source>
</evidence>
<dbReference type="Pfam" id="PF01370">
    <property type="entry name" value="Epimerase"/>
    <property type="match status" value="1"/>
</dbReference>
<dbReference type="CDD" id="cd08946">
    <property type="entry name" value="SDR_e"/>
    <property type="match status" value="1"/>
</dbReference>
<evidence type="ECO:0000313" key="4">
    <source>
        <dbReference type="Proteomes" id="UP000095412"/>
    </source>
</evidence>
<dbReference type="PANTHER" id="PTHR48079">
    <property type="entry name" value="PROTEIN YEEZ"/>
    <property type="match status" value="1"/>
</dbReference>
<dbReference type="EMBL" id="FMPG01000001">
    <property type="protein sequence ID" value="SCS45466.1"/>
    <property type="molecule type" value="Genomic_DNA"/>
</dbReference>
<sequence>MTKVFVTGATGLIGTKLTQRLLEEGYDVAGFTTSQQGKAKLVNAGVEAYIGDILKYDTVEAAISDFKPNIIMNEITDLKNVNMAANTKVRIEGTKNLVEAALKNDVKQLQSQSIAFTYEGGDTLATEETPLDYHSTGDRKVTVDGVEGLESQTARIEHYVGLRYGLLYGPGTWYGKDGMIYNLFKEDNVTMSDGVQSFIHIDDAVEVAIQALHFEPGIYNVTDDEPVKGDVWAQWYADLLNVNPTLNIQSAATHERGASNAKLRAHGGQLIYPSWKQGMDPIQ</sequence>
<dbReference type="InterPro" id="IPR051783">
    <property type="entry name" value="NAD(P)-dependent_oxidoreduct"/>
</dbReference>
<feature type="domain" description="NAD-dependent epimerase/dehydratase" evidence="1">
    <location>
        <begin position="4"/>
        <end position="221"/>
    </location>
</feature>
<protein>
    <submittedName>
        <fullName evidence="3">Nucleoside-diphosphate-sugar epimerase</fullName>
    </submittedName>
</protein>
<reference evidence="3 5" key="2">
    <citation type="submission" date="2016-09" db="EMBL/GenBank/DDBJ databases">
        <authorList>
            <consortium name="Pathogen Informatics"/>
        </authorList>
    </citation>
    <scope>NUCLEOTIDE SEQUENCE [LARGE SCALE GENOMIC DNA]</scope>
    <source>
        <strain evidence="3 5">82B</strain>
    </source>
</reference>
<dbReference type="Proteomes" id="UP000095412">
    <property type="component" value="Unassembled WGS sequence"/>
</dbReference>
<accession>A0A1D4G559</accession>
<dbReference type="GO" id="GO:0005737">
    <property type="term" value="C:cytoplasm"/>
    <property type="evidence" value="ECO:0007669"/>
    <property type="project" value="TreeGrafter"/>
</dbReference>
<keyword evidence="4" id="KW-1185">Reference proteome</keyword>
<evidence type="ECO:0000313" key="2">
    <source>
        <dbReference type="EMBL" id="SCS20116.1"/>
    </source>
</evidence>
<dbReference type="InterPro" id="IPR001509">
    <property type="entry name" value="Epimerase_deHydtase"/>
</dbReference>
<dbReference type="SUPFAM" id="SSF51735">
    <property type="entry name" value="NAD(P)-binding Rossmann-fold domains"/>
    <property type="match status" value="1"/>
</dbReference>
<dbReference type="InterPro" id="IPR036291">
    <property type="entry name" value="NAD(P)-bd_dom_sf"/>
</dbReference>
<dbReference type="AlphaFoldDB" id="A0A1D4G559"/>
<organism evidence="3 5">
    <name type="scientific">Staphylococcus caeli</name>
    <dbReference type="NCBI Taxonomy" id="2201815"/>
    <lineage>
        <taxon>Bacteria</taxon>
        <taxon>Bacillati</taxon>
        <taxon>Bacillota</taxon>
        <taxon>Bacilli</taxon>
        <taxon>Bacillales</taxon>
        <taxon>Staphylococcaceae</taxon>
        <taxon>Staphylococcus</taxon>
    </lineage>
</organism>
<dbReference type="Gene3D" id="3.40.50.720">
    <property type="entry name" value="NAD(P)-binding Rossmann-like Domain"/>
    <property type="match status" value="1"/>
</dbReference>
<gene>
    <name evidence="3" type="ORF">SAMEA2297795_00579</name>
    <name evidence="2" type="ORF">SAMEA2297796_00046</name>
</gene>
<proteinExistence type="predicted"/>
<dbReference type="RefSeq" id="WP_069994201.1">
    <property type="nucleotide sequence ID" value="NZ_FMPG01000001.1"/>
</dbReference>
<dbReference type="PANTHER" id="PTHR48079:SF6">
    <property type="entry name" value="NAD(P)-BINDING DOMAIN-CONTAINING PROTEIN-RELATED"/>
    <property type="match status" value="1"/>
</dbReference>
<evidence type="ECO:0000313" key="5">
    <source>
        <dbReference type="Proteomes" id="UP000095768"/>
    </source>
</evidence>
<name>A0A1D4G559_9STAP</name>
<dbReference type="Proteomes" id="UP000095768">
    <property type="component" value="Unassembled WGS sequence"/>
</dbReference>
<evidence type="ECO:0000313" key="3">
    <source>
        <dbReference type="EMBL" id="SCS45466.1"/>
    </source>
</evidence>
<dbReference type="OrthoDB" id="9807212at2"/>
<dbReference type="EMBL" id="FMPI01000001">
    <property type="protein sequence ID" value="SCS20116.1"/>
    <property type="molecule type" value="Genomic_DNA"/>
</dbReference>
<dbReference type="GO" id="GO:0004029">
    <property type="term" value="F:aldehyde dehydrogenase (NAD+) activity"/>
    <property type="evidence" value="ECO:0007669"/>
    <property type="project" value="TreeGrafter"/>
</dbReference>
<reference evidence="2 4" key="1">
    <citation type="submission" date="2016-09" db="EMBL/GenBank/DDBJ databases">
        <authorList>
            <consortium name="Pathogen Informatics"/>
            <person name="Sun Q."/>
            <person name="Inoue M."/>
        </authorList>
    </citation>
    <scope>NUCLEOTIDE SEQUENCE [LARGE SCALE GENOMIC DNA]</scope>
    <source>
        <strain evidence="2 4">82C</strain>
    </source>
</reference>